<proteinExistence type="predicted"/>
<dbReference type="EMBL" id="VUMB01000005">
    <property type="protein sequence ID" value="MSS39405.1"/>
    <property type="molecule type" value="Genomic_DNA"/>
</dbReference>
<dbReference type="Pfam" id="PF04326">
    <property type="entry name" value="SLFN_AlbA_2"/>
    <property type="match status" value="1"/>
</dbReference>
<dbReference type="Pfam" id="PF21247">
    <property type="entry name" value="Fic-like_C"/>
    <property type="match status" value="1"/>
</dbReference>
<dbReference type="InterPro" id="IPR007421">
    <property type="entry name" value="Schlafen_AlbA_2_dom"/>
</dbReference>
<dbReference type="InterPro" id="IPR038461">
    <property type="entry name" value="Schlafen_AlbA_2_dom_sf"/>
</dbReference>
<protein>
    <submittedName>
        <fullName evidence="4">Transcriptional regulator</fullName>
    </submittedName>
</protein>
<feature type="domain" description="Schlafen AlbA-2" evidence="2">
    <location>
        <begin position="15"/>
        <end position="107"/>
    </location>
</feature>
<sequence length="466" mass="53542">MKVIRKMSLVNIGPETETIEYKKSTGEMKEAMISIAAILNKHKKGVLYFGVKNDGTVIGQVITDESLRKVSQAIGNHITPAIYPEIKAVRIGERECIQVDFEGNRQPYLAYSIPRIRVADEDLIMEQDIYDEMIRKRDNVKYSWERQVSEYTLQDIDKNAFDSYLQKAKDAGRISFEETDVKTVLNKLELIQGDHLLNAGAALFCNCGINELQMAKFATNERLTFTDIRRFTGSIMELSKKAEQYIIDAMDWRVEIGSGLSRKEIPEIPLDAIREAIINSFGHKLFDSGQSNEVAIFKDRIEIYNPGAFPTGVSPEKFIEGNERPVRRNPLITRTLYYSKDMESFATGLKRIYTACKAAGCRVEFEQQAYGFAVIFYRRNTSTQDKHQDNTQDKHQDSLQNRILEYCKVPRSKKEITVYMGYKDVKSFAKRYLKPLCEAGELQMTIPNRPSSRNQKYVTVEKKEEK</sequence>
<dbReference type="PANTHER" id="PTHR30595">
    <property type="entry name" value="GLPR-RELATED TRANSCRIPTIONAL REPRESSOR"/>
    <property type="match status" value="1"/>
</dbReference>
<comment type="caution">
    <text evidence="4">The sequence shown here is derived from an EMBL/GenBank/DDBJ whole genome shotgun (WGS) entry which is preliminary data.</text>
</comment>
<organism evidence="4 5">
    <name type="scientific">Clostridium scindens (strain JCM 10418 / VPI 12708)</name>
    <dbReference type="NCBI Taxonomy" id="29347"/>
    <lineage>
        <taxon>Bacteria</taxon>
        <taxon>Bacillati</taxon>
        <taxon>Bacillota</taxon>
        <taxon>Clostridia</taxon>
        <taxon>Lachnospirales</taxon>
        <taxon>Lachnospiraceae</taxon>
    </lineage>
</organism>
<feature type="domain" description="Filamentation induced by cAMP protein Fic-like C-terminal" evidence="3">
    <location>
        <begin position="410"/>
        <end position="457"/>
    </location>
</feature>
<name>A0A844FA62_CLOSV</name>
<dbReference type="PANTHER" id="PTHR30595:SF6">
    <property type="entry name" value="SCHLAFEN ALBA-2 DOMAIN-CONTAINING PROTEIN"/>
    <property type="match status" value="1"/>
</dbReference>
<dbReference type="Gene3D" id="3.30.950.30">
    <property type="entry name" value="Schlafen, AAA domain"/>
    <property type="match status" value="1"/>
</dbReference>
<accession>A0A844FA62</accession>
<feature type="compositionally biased region" description="Polar residues" evidence="1">
    <location>
        <begin position="447"/>
        <end position="457"/>
    </location>
</feature>
<evidence type="ECO:0000256" key="1">
    <source>
        <dbReference type="SAM" id="MobiDB-lite"/>
    </source>
</evidence>
<dbReference type="Pfam" id="PF13749">
    <property type="entry name" value="HATPase_c_4"/>
    <property type="match status" value="1"/>
</dbReference>
<reference evidence="4 5" key="1">
    <citation type="submission" date="2019-08" db="EMBL/GenBank/DDBJ databases">
        <title>In-depth cultivation of the pig gut microbiome towards novel bacterial diversity and tailored functional studies.</title>
        <authorList>
            <person name="Wylensek D."/>
            <person name="Hitch T.C.A."/>
            <person name="Clavel T."/>
        </authorList>
    </citation>
    <scope>NUCLEOTIDE SEQUENCE [LARGE SCALE GENOMIC DNA]</scope>
    <source>
        <strain evidence="4 5">BL-389-WT-3D</strain>
    </source>
</reference>
<evidence type="ECO:0000259" key="2">
    <source>
        <dbReference type="Pfam" id="PF04326"/>
    </source>
</evidence>
<evidence type="ECO:0000313" key="4">
    <source>
        <dbReference type="EMBL" id="MSS39405.1"/>
    </source>
</evidence>
<evidence type="ECO:0000313" key="5">
    <source>
        <dbReference type="Proteomes" id="UP000462363"/>
    </source>
</evidence>
<dbReference type="InterPro" id="IPR049514">
    <property type="entry name" value="Fic-like_C"/>
</dbReference>
<dbReference type="Gene3D" id="3.30.565.60">
    <property type="match status" value="1"/>
</dbReference>
<dbReference type="RefSeq" id="WP_154322123.1">
    <property type="nucleotide sequence ID" value="NZ_CP045695.1"/>
</dbReference>
<evidence type="ECO:0000259" key="3">
    <source>
        <dbReference type="Pfam" id="PF21247"/>
    </source>
</evidence>
<feature type="region of interest" description="Disordered" evidence="1">
    <location>
        <begin position="447"/>
        <end position="466"/>
    </location>
</feature>
<gene>
    <name evidence="4" type="ORF">FYJ37_03290</name>
</gene>
<dbReference type="Proteomes" id="UP000462363">
    <property type="component" value="Unassembled WGS sequence"/>
</dbReference>
<dbReference type="AlphaFoldDB" id="A0A844FA62"/>
<dbReference type="InterPro" id="IPR038475">
    <property type="entry name" value="RecG_C_sf"/>
</dbReference>